<evidence type="ECO:0000313" key="3">
    <source>
        <dbReference type="Proteomes" id="UP000271469"/>
    </source>
</evidence>
<dbReference type="InterPro" id="IPR053863">
    <property type="entry name" value="Glyoxy/Ble-like_N"/>
</dbReference>
<feature type="domain" description="VOC" evidence="1">
    <location>
        <begin position="3"/>
        <end position="126"/>
    </location>
</feature>
<dbReference type="EMBL" id="CP033972">
    <property type="protein sequence ID" value="AZG43819.1"/>
    <property type="molecule type" value="Genomic_DNA"/>
</dbReference>
<dbReference type="PROSITE" id="PS51819">
    <property type="entry name" value="VOC"/>
    <property type="match status" value="1"/>
</dbReference>
<dbReference type="InterPro" id="IPR029068">
    <property type="entry name" value="Glyas_Bleomycin-R_OHBP_Dase"/>
</dbReference>
<dbReference type="Gene3D" id="3.10.180.10">
    <property type="entry name" value="2,3-Dihydroxybiphenyl 1,2-Dioxygenase, domain 1"/>
    <property type="match status" value="1"/>
</dbReference>
<dbReference type="PANTHER" id="PTHR36503:SF2">
    <property type="entry name" value="BLR2408 PROTEIN"/>
    <property type="match status" value="1"/>
</dbReference>
<dbReference type="InterPro" id="IPR037523">
    <property type="entry name" value="VOC_core"/>
</dbReference>
<name>A0A3G8JH93_9ACTN</name>
<organism evidence="2 3">
    <name type="scientific">Gordonia insulae</name>
    <dbReference type="NCBI Taxonomy" id="2420509"/>
    <lineage>
        <taxon>Bacteria</taxon>
        <taxon>Bacillati</taxon>
        <taxon>Actinomycetota</taxon>
        <taxon>Actinomycetes</taxon>
        <taxon>Mycobacteriales</taxon>
        <taxon>Gordoniaceae</taxon>
        <taxon>Gordonia</taxon>
    </lineage>
</organism>
<accession>A0A3G8JH93</accession>
<protein>
    <recommendedName>
        <fullName evidence="1">VOC domain-containing protein</fullName>
    </recommendedName>
</protein>
<dbReference type="OrthoDB" id="4265398at2"/>
<reference evidence="2 3" key="1">
    <citation type="submission" date="2018-11" db="EMBL/GenBank/DDBJ databases">
        <title>Gordonia insulae sp. nov., isolated from an island soil.</title>
        <authorList>
            <person name="Kim Y.S."/>
            <person name="Kim S.B."/>
        </authorList>
    </citation>
    <scope>NUCLEOTIDE SEQUENCE [LARGE SCALE GENOMIC DNA]</scope>
    <source>
        <strain evidence="2 3">MMS17-SY073</strain>
    </source>
</reference>
<gene>
    <name evidence="2" type="ORF">D7316_00389</name>
</gene>
<dbReference type="Pfam" id="PF22677">
    <property type="entry name" value="Ble-like_N"/>
    <property type="match status" value="1"/>
</dbReference>
<evidence type="ECO:0000259" key="1">
    <source>
        <dbReference type="PROSITE" id="PS51819"/>
    </source>
</evidence>
<sequence length="137" mass="15007">MHNTIYVNLPVADVARSRIFFTDLGYTFDEVFSDDKAISLVLGENIVAMLLQRDYFDSFHPATTADASTTKECIVCLDADSRDGVDALVDRAVAAGATPGDTEDHGFMYGRSYSDLDGHSWQIMWMDPATATGAEPE</sequence>
<dbReference type="AlphaFoldDB" id="A0A3G8JH93"/>
<dbReference type="KEGG" id="gom:D7316_00389"/>
<dbReference type="SUPFAM" id="SSF54593">
    <property type="entry name" value="Glyoxalase/Bleomycin resistance protein/Dihydroxybiphenyl dioxygenase"/>
    <property type="match status" value="1"/>
</dbReference>
<evidence type="ECO:0000313" key="2">
    <source>
        <dbReference type="EMBL" id="AZG43819.1"/>
    </source>
</evidence>
<dbReference type="Proteomes" id="UP000271469">
    <property type="component" value="Chromosome"/>
</dbReference>
<proteinExistence type="predicted"/>
<dbReference type="RefSeq" id="WP_124706798.1">
    <property type="nucleotide sequence ID" value="NZ_CP033972.1"/>
</dbReference>
<dbReference type="PANTHER" id="PTHR36503">
    <property type="entry name" value="BLR2520 PROTEIN"/>
    <property type="match status" value="1"/>
</dbReference>
<keyword evidence="3" id="KW-1185">Reference proteome</keyword>